<dbReference type="Proteomes" id="UP000662637">
    <property type="component" value="Unassembled WGS sequence"/>
</dbReference>
<reference evidence="2 3" key="1">
    <citation type="submission" date="2019-04" db="EMBL/GenBank/DDBJ databases">
        <authorList>
            <person name="Alioto T."/>
            <person name="Alioto T."/>
        </authorList>
    </citation>
    <scope>NUCLEOTIDE SEQUENCE [LARGE SCALE GENOMIC DNA]</scope>
</reference>
<reference evidence="1" key="2">
    <citation type="submission" date="2020-08" db="EMBL/GenBank/DDBJ databases">
        <authorList>
            <person name="Shumante A."/>
            <person name="Zimin A.V."/>
            <person name="Puiu D."/>
            <person name="Salzberg S.L."/>
        </authorList>
    </citation>
    <scope>NUCLEOTIDE SEQUENCE</scope>
    <source>
        <strain evidence="1">WC2-LM</strain>
        <tissue evidence="1">Liver</tissue>
    </source>
</reference>
<accession>A0A5E4C4S8</accession>
<gene>
    <name evidence="1" type="ORF">GHT09_003116</name>
    <name evidence="2" type="ORF">MONAX_5E005683</name>
</gene>
<dbReference type="EMBL" id="WJEC01000149">
    <property type="protein sequence ID" value="KAF7485312.1"/>
    <property type="molecule type" value="Genomic_DNA"/>
</dbReference>
<evidence type="ECO:0000313" key="3">
    <source>
        <dbReference type="Proteomes" id="UP000335636"/>
    </source>
</evidence>
<dbReference type="AlphaFoldDB" id="A0A5E4C4S8"/>
<evidence type="ECO:0000313" key="2">
    <source>
        <dbReference type="EMBL" id="VTJ75872.1"/>
    </source>
</evidence>
<dbReference type="Proteomes" id="UP000335636">
    <property type="component" value="Unassembled WGS sequence"/>
</dbReference>
<proteinExistence type="predicted"/>
<evidence type="ECO:0000313" key="1">
    <source>
        <dbReference type="EMBL" id="KAF7485312.1"/>
    </source>
</evidence>
<keyword evidence="3" id="KW-1185">Reference proteome</keyword>
<dbReference type="EMBL" id="CABDUW010000829">
    <property type="protein sequence ID" value="VTJ75872.1"/>
    <property type="molecule type" value="Genomic_DNA"/>
</dbReference>
<protein>
    <submittedName>
        <fullName evidence="2">Uncharacterized protein</fullName>
    </submittedName>
</protein>
<organism evidence="2 3">
    <name type="scientific">Marmota monax</name>
    <name type="common">Woodchuck</name>
    <dbReference type="NCBI Taxonomy" id="9995"/>
    <lineage>
        <taxon>Eukaryota</taxon>
        <taxon>Metazoa</taxon>
        <taxon>Chordata</taxon>
        <taxon>Craniata</taxon>
        <taxon>Vertebrata</taxon>
        <taxon>Euteleostomi</taxon>
        <taxon>Mammalia</taxon>
        <taxon>Eutheria</taxon>
        <taxon>Euarchontoglires</taxon>
        <taxon>Glires</taxon>
        <taxon>Rodentia</taxon>
        <taxon>Sciuromorpha</taxon>
        <taxon>Sciuridae</taxon>
        <taxon>Xerinae</taxon>
        <taxon>Marmotini</taxon>
        <taxon>Marmota</taxon>
    </lineage>
</organism>
<sequence>MHACVCMHVFPGTHHTLCMSACFCKKEKKKRKKNLNNKCSICFKVPVRGFLEMTSGRQWVSTWYMALKHNVHLIQSRPRRGTVRLGSASSPALCPYMATALQEEAL</sequence>
<name>A0A5E4C4S8_MARMO</name>